<evidence type="ECO:0000313" key="1">
    <source>
        <dbReference type="EMBL" id="KAE9529152.1"/>
    </source>
</evidence>
<sequence length="461" mass="54539">MKRKVIRKYQRMNTTGTGLIEIERFKKCSKTFVIKNNKKYTDYNLFFSYILDKLVSKLKKLSLNTSIKFNINVDTVYERSVTHDIQNMAFKTSNILACNSSDFTSLLKKILTKESEFIAKGSGWSLVSIDGLQLRTNLVNPLKGTIINVRNEDVYCFKYSILSKYDERSNKSRFNQKYFNFLEKKSVLNFKSIDFPTPIKQIKKFERLNDVSVNIYSLNNKNNIFPLNISNIERKNHFDLFLFNNDKTSHYCYIKDFSRFIRSQKTKNCNKLIICKIYFTTFGNKPYKSKLWGKAGLVKHKQMCDKNELGKPIMFEEGKDDEFIYFKSYKKTNRILFVIYADFECILKPKQTNEFNINNEKSKISKTYVTHLHEIMSYGFYEKVDNNSISEKLLQQFRIPMKVIIYRDKDSTKKFVENVIDIGRKINNIYETNVPMIPLTEKEEKQYQKTKICEKCSLSLK</sequence>
<proteinExistence type="predicted"/>
<dbReference type="EMBL" id="VYZN01000046">
    <property type="protein sequence ID" value="KAE9529152.1"/>
    <property type="molecule type" value="Genomic_DNA"/>
</dbReference>
<accession>A0A6G0TAQ4</accession>
<name>A0A6G0TAQ4_APHGL</name>
<protein>
    <submittedName>
        <fullName evidence="1">Uncharacterized protein</fullName>
    </submittedName>
</protein>
<dbReference type="Proteomes" id="UP000475862">
    <property type="component" value="Unassembled WGS sequence"/>
</dbReference>
<comment type="caution">
    <text evidence="1">The sequence shown here is derived from an EMBL/GenBank/DDBJ whole genome shotgun (WGS) entry which is preliminary data.</text>
</comment>
<dbReference type="AlphaFoldDB" id="A0A6G0TAQ4"/>
<dbReference type="PANTHER" id="PTHR31511">
    <property type="entry name" value="PROTEIN CBG23764"/>
    <property type="match status" value="1"/>
</dbReference>
<evidence type="ECO:0000313" key="2">
    <source>
        <dbReference type="Proteomes" id="UP000475862"/>
    </source>
</evidence>
<gene>
    <name evidence="1" type="ORF">AGLY_011948</name>
</gene>
<dbReference type="OrthoDB" id="6627884at2759"/>
<organism evidence="1 2">
    <name type="scientific">Aphis glycines</name>
    <name type="common">Soybean aphid</name>
    <dbReference type="NCBI Taxonomy" id="307491"/>
    <lineage>
        <taxon>Eukaryota</taxon>
        <taxon>Metazoa</taxon>
        <taxon>Ecdysozoa</taxon>
        <taxon>Arthropoda</taxon>
        <taxon>Hexapoda</taxon>
        <taxon>Insecta</taxon>
        <taxon>Pterygota</taxon>
        <taxon>Neoptera</taxon>
        <taxon>Paraneoptera</taxon>
        <taxon>Hemiptera</taxon>
        <taxon>Sternorrhyncha</taxon>
        <taxon>Aphidomorpha</taxon>
        <taxon>Aphidoidea</taxon>
        <taxon>Aphididae</taxon>
        <taxon>Aphidini</taxon>
        <taxon>Aphis</taxon>
        <taxon>Aphis</taxon>
    </lineage>
</organism>
<reference evidence="1 2" key="1">
    <citation type="submission" date="2019-08" db="EMBL/GenBank/DDBJ databases">
        <title>The genome of the soybean aphid Biotype 1, its phylome, world population structure and adaptation to the North American continent.</title>
        <authorList>
            <person name="Giordano R."/>
            <person name="Donthu R.K."/>
            <person name="Hernandez A.G."/>
            <person name="Wright C.L."/>
            <person name="Zimin A.V."/>
        </authorList>
    </citation>
    <scope>NUCLEOTIDE SEQUENCE [LARGE SCALE GENOMIC DNA]</scope>
    <source>
        <tissue evidence="1">Whole aphids</tissue>
    </source>
</reference>
<dbReference type="PANTHER" id="PTHR31511:SF12">
    <property type="entry name" value="RHO TERMINATION FACTOR N-TERMINAL DOMAIN-CONTAINING PROTEIN"/>
    <property type="match status" value="1"/>
</dbReference>
<keyword evidence="2" id="KW-1185">Reference proteome</keyword>